<feature type="transmembrane region" description="Helical" evidence="5">
    <location>
        <begin position="105"/>
        <end position="123"/>
    </location>
</feature>
<keyword evidence="8" id="KW-1185">Reference proteome</keyword>
<evidence type="ECO:0000256" key="4">
    <source>
        <dbReference type="ARBA" id="ARBA00023136"/>
    </source>
</evidence>
<dbReference type="InterPro" id="IPR011547">
    <property type="entry name" value="SLC26A/SulP_dom"/>
</dbReference>
<accession>A0ABQ1Y0M7</accession>
<feature type="domain" description="STAS" evidence="6">
    <location>
        <begin position="424"/>
        <end position="499"/>
    </location>
</feature>
<feature type="transmembrane region" description="Helical" evidence="5">
    <location>
        <begin position="159"/>
        <end position="177"/>
    </location>
</feature>
<evidence type="ECO:0000259" key="6">
    <source>
        <dbReference type="PROSITE" id="PS50801"/>
    </source>
</evidence>
<evidence type="ECO:0000313" key="8">
    <source>
        <dbReference type="Proteomes" id="UP000596938"/>
    </source>
</evidence>
<organism evidence="7 8">
    <name type="scientific">Pseudarthrobacter polychromogenes</name>
    <dbReference type="NCBI Taxonomy" id="1676"/>
    <lineage>
        <taxon>Bacteria</taxon>
        <taxon>Bacillati</taxon>
        <taxon>Actinomycetota</taxon>
        <taxon>Actinomycetes</taxon>
        <taxon>Micrococcales</taxon>
        <taxon>Micrococcaceae</taxon>
        <taxon>Pseudarthrobacter</taxon>
    </lineage>
</organism>
<reference evidence="8" key="1">
    <citation type="journal article" date="2019" name="Int. J. Syst. Evol. Microbiol.">
        <title>The Global Catalogue of Microorganisms (GCM) 10K type strain sequencing project: providing services to taxonomists for standard genome sequencing and annotation.</title>
        <authorList>
            <consortium name="The Broad Institute Genomics Platform"/>
            <consortium name="The Broad Institute Genome Sequencing Center for Infectious Disease"/>
            <person name="Wu L."/>
            <person name="Ma J."/>
        </authorList>
    </citation>
    <scope>NUCLEOTIDE SEQUENCE [LARGE SCALE GENOMIC DNA]</scope>
    <source>
        <strain evidence="8">CGMCC 1.1927</strain>
    </source>
</reference>
<keyword evidence="4 5" id="KW-0472">Membrane</keyword>
<dbReference type="EMBL" id="BMKU01000016">
    <property type="protein sequence ID" value="GGH08961.1"/>
    <property type="molecule type" value="Genomic_DNA"/>
</dbReference>
<gene>
    <name evidence="7" type="ORF">GCM10011577_37160</name>
</gene>
<evidence type="ECO:0000256" key="5">
    <source>
        <dbReference type="SAM" id="Phobius"/>
    </source>
</evidence>
<evidence type="ECO:0000313" key="7">
    <source>
        <dbReference type="EMBL" id="GGH08961.1"/>
    </source>
</evidence>
<keyword evidence="3 5" id="KW-1133">Transmembrane helix</keyword>
<dbReference type="CDD" id="cd07042">
    <property type="entry name" value="STAS_SulP_like_sulfate_transporter"/>
    <property type="match status" value="1"/>
</dbReference>
<dbReference type="PROSITE" id="PS50801">
    <property type="entry name" value="STAS"/>
    <property type="match status" value="1"/>
</dbReference>
<dbReference type="PANTHER" id="PTHR43310:SF1">
    <property type="entry name" value="SULFATE TRANSPORTER YBAR-RELATED"/>
    <property type="match status" value="1"/>
</dbReference>
<evidence type="ECO:0000256" key="2">
    <source>
        <dbReference type="ARBA" id="ARBA00022692"/>
    </source>
</evidence>
<dbReference type="InterPro" id="IPR002645">
    <property type="entry name" value="STAS_dom"/>
</dbReference>
<feature type="transmembrane region" description="Helical" evidence="5">
    <location>
        <begin position="34"/>
        <end position="55"/>
    </location>
</feature>
<protein>
    <submittedName>
        <fullName evidence="7">Sodium-independent anion transporter</fullName>
    </submittedName>
</protein>
<proteinExistence type="predicted"/>
<comment type="subcellular location">
    <subcellularLocation>
        <location evidence="1">Membrane</location>
        <topology evidence="1">Multi-pass membrane protein</topology>
    </subcellularLocation>
</comment>
<sequence length="507" mass="53728">MAVKTAGEAPAYTPEQLQSVRETLKSPRRLKIEVLAGLVVALALIPEAIAFSIIAGVDPRLGLFASFTMAVTIAFVGGRPAMISAATGAIALVIAPLVKSHGVDYFIAAVILAGIFQIILGLSGVTKLMRFIPRSVMVGFVNALAILIFMSQVPELLGVPWLVYPLVALALVIVFGLPKLTNVVPAPLVAIVVLTLITVLAAVAVPTVGDKGDLPESLPTLFIPNVPFSLETLQVIFPSALAMAFVGLLESLMTAKLVDDVTDTRSHKTREAWGQGVANIITGFTGGMGGCAMIGQTMINVKASGARTRISTFLAGVFLLILVVVLGGVVSVIPMAALVAVMIFVSWATFDWHSIHPRTLKMMPKSETLVMVATVVVTVATHNLAIGVGVGVLVAMVMFARRVAHFVTVERTVTGVEGHETATYTVNGELFFASSNDLYTQFEYALDPQFVVIDMHASHLWDASTIAALDATTEKYRHHGKDVKIIGLNDASTTMRERLGGKLGAGH</sequence>
<dbReference type="Gene3D" id="3.30.750.24">
    <property type="entry name" value="STAS domain"/>
    <property type="match status" value="1"/>
</dbReference>
<name>A0ABQ1Y0M7_9MICC</name>
<keyword evidence="2 5" id="KW-0812">Transmembrane</keyword>
<dbReference type="Proteomes" id="UP000596938">
    <property type="component" value="Unassembled WGS sequence"/>
</dbReference>
<dbReference type="SUPFAM" id="SSF52091">
    <property type="entry name" value="SpoIIaa-like"/>
    <property type="match status" value="1"/>
</dbReference>
<evidence type="ECO:0000256" key="1">
    <source>
        <dbReference type="ARBA" id="ARBA00004141"/>
    </source>
</evidence>
<feature type="transmembrane region" description="Helical" evidence="5">
    <location>
        <begin position="228"/>
        <end position="249"/>
    </location>
</feature>
<comment type="caution">
    <text evidence="7">The sequence shown here is derived from an EMBL/GenBank/DDBJ whole genome shotgun (WGS) entry which is preliminary data.</text>
</comment>
<dbReference type="RefSeq" id="WP_188813403.1">
    <property type="nucleotide sequence ID" value="NZ_BAAAWV010000001.1"/>
</dbReference>
<dbReference type="InterPro" id="IPR036513">
    <property type="entry name" value="STAS_dom_sf"/>
</dbReference>
<dbReference type="Pfam" id="PF00916">
    <property type="entry name" value="Sulfate_transp"/>
    <property type="match status" value="2"/>
</dbReference>
<evidence type="ECO:0000256" key="3">
    <source>
        <dbReference type="ARBA" id="ARBA00022989"/>
    </source>
</evidence>
<feature type="transmembrane region" description="Helical" evidence="5">
    <location>
        <begin position="135"/>
        <end position="153"/>
    </location>
</feature>
<dbReference type="PANTHER" id="PTHR43310">
    <property type="entry name" value="SULFATE TRANSPORTER YBAR-RELATED"/>
    <property type="match status" value="1"/>
</dbReference>
<feature type="transmembrane region" description="Helical" evidence="5">
    <location>
        <begin position="370"/>
        <end position="399"/>
    </location>
</feature>
<feature type="transmembrane region" description="Helical" evidence="5">
    <location>
        <begin position="189"/>
        <end position="208"/>
    </location>
</feature>
<feature type="transmembrane region" description="Helical" evidence="5">
    <location>
        <begin position="61"/>
        <end position="77"/>
    </location>
</feature>
<dbReference type="InterPro" id="IPR052706">
    <property type="entry name" value="Membrane-Transporter-like"/>
</dbReference>
<feature type="transmembrane region" description="Helical" evidence="5">
    <location>
        <begin position="317"/>
        <end position="350"/>
    </location>
</feature>
<dbReference type="Pfam" id="PF01740">
    <property type="entry name" value="STAS"/>
    <property type="match status" value="1"/>
</dbReference>